<evidence type="ECO:0000313" key="2">
    <source>
        <dbReference type="Proteomes" id="UP000243081"/>
    </source>
</evidence>
<dbReference type="OrthoDB" id="10363687at2759"/>
<gene>
    <name evidence="1" type="ORF">LLEC1_02978</name>
</gene>
<dbReference type="OMA" id="RDCFQTA"/>
<dbReference type="Proteomes" id="UP000243081">
    <property type="component" value="Unassembled WGS sequence"/>
</dbReference>
<protein>
    <submittedName>
        <fullName evidence="1">Uncharacterized protein</fullName>
    </submittedName>
</protein>
<comment type="caution">
    <text evidence="1">The sequence shown here is derived from an EMBL/GenBank/DDBJ whole genome shotgun (WGS) entry which is preliminary data.</text>
</comment>
<keyword evidence="2" id="KW-1185">Reference proteome</keyword>
<dbReference type="AlphaFoldDB" id="A0A179ISM5"/>
<dbReference type="EMBL" id="LUKN01000165">
    <property type="protein sequence ID" value="OAR05678.1"/>
    <property type="molecule type" value="Genomic_DNA"/>
</dbReference>
<organism evidence="1 2">
    <name type="scientific">Cordyceps confragosa</name>
    <name type="common">Lecanicillium lecanii</name>
    <dbReference type="NCBI Taxonomy" id="2714763"/>
    <lineage>
        <taxon>Eukaryota</taxon>
        <taxon>Fungi</taxon>
        <taxon>Dikarya</taxon>
        <taxon>Ascomycota</taxon>
        <taxon>Pezizomycotina</taxon>
        <taxon>Sordariomycetes</taxon>
        <taxon>Hypocreomycetidae</taxon>
        <taxon>Hypocreales</taxon>
        <taxon>Cordycipitaceae</taxon>
        <taxon>Akanthomyces</taxon>
    </lineage>
</organism>
<name>A0A179ISM5_CORDF</name>
<reference evidence="1 2" key="1">
    <citation type="submission" date="2016-03" db="EMBL/GenBank/DDBJ databases">
        <title>Fine-scale spatial genetic structure of a fungal parasite of coffee scale insects.</title>
        <authorList>
            <person name="Jackson D."/>
            <person name="Zemenick K.A."/>
            <person name="Malloure B."/>
            <person name="Quandt C.A."/>
            <person name="James T.Y."/>
        </authorList>
    </citation>
    <scope>NUCLEOTIDE SEQUENCE [LARGE SCALE GENOMIC DNA]</scope>
    <source>
        <strain evidence="1 2">UM487</strain>
    </source>
</reference>
<accession>A0A179ISM5</accession>
<evidence type="ECO:0000313" key="1">
    <source>
        <dbReference type="EMBL" id="OAR05678.1"/>
    </source>
</evidence>
<proteinExistence type="predicted"/>
<sequence>MCLFHFEVNVCRCPHYDRCLGAEKYRQVNINGELYHVLSEPIAKSEICLRQRLMKRGASASRSCVQTPLQSRLGSAYDKTVFVFADSLCSDCGMCSNWI</sequence>